<protein>
    <submittedName>
        <fullName evidence="2">Uncharacterized protein</fullName>
    </submittedName>
</protein>
<dbReference type="Proteomes" id="UP000542813">
    <property type="component" value="Unassembled WGS sequence"/>
</dbReference>
<evidence type="ECO:0000313" key="3">
    <source>
        <dbReference type="Proteomes" id="UP000542813"/>
    </source>
</evidence>
<feature type="region of interest" description="Disordered" evidence="1">
    <location>
        <begin position="1"/>
        <end position="33"/>
    </location>
</feature>
<organism evidence="2 3">
    <name type="scientific">Jiangella mangrovi</name>
    <dbReference type="NCBI Taxonomy" id="1524084"/>
    <lineage>
        <taxon>Bacteria</taxon>
        <taxon>Bacillati</taxon>
        <taxon>Actinomycetota</taxon>
        <taxon>Actinomycetes</taxon>
        <taxon>Jiangellales</taxon>
        <taxon>Jiangellaceae</taxon>
        <taxon>Jiangella</taxon>
    </lineage>
</organism>
<reference evidence="2 3" key="1">
    <citation type="submission" date="2020-08" db="EMBL/GenBank/DDBJ databases">
        <title>Sequencing the genomes of 1000 actinobacteria strains.</title>
        <authorList>
            <person name="Klenk H.-P."/>
        </authorList>
    </citation>
    <scope>NUCLEOTIDE SEQUENCE [LARGE SCALE GENOMIC DNA]</scope>
    <source>
        <strain evidence="2 3">DSM 102122</strain>
    </source>
</reference>
<name>A0A7W9GUD7_9ACTN</name>
<dbReference type="AlphaFoldDB" id="A0A7W9GUD7"/>
<dbReference type="EMBL" id="JACHMM010000001">
    <property type="protein sequence ID" value="MBB5790220.1"/>
    <property type="molecule type" value="Genomic_DNA"/>
</dbReference>
<evidence type="ECO:0000256" key="1">
    <source>
        <dbReference type="SAM" id="MobiDB-lite"/>
    </source>
</evidence>
<gene>
    <name evidence="2" type="ORF">HD601_004795</name>
</gene>
<accession>A0A7W9GUD7</accession>
<keyword evidence="3" id="KW-1185">Reference proteome</keyword>
<proteinExistence type="predicted"/>
<feature type="compositionally biased region" description="Basic and acidic residues" evidence="1">
    <location>
        <begin position="1"/>
        <end position="11"/>
    </location>
</feature>
<feature type="compositionally biased region" description="Polar residues" evidence="1">
    <location>
        <begin position="23"/>
        <end position="33"/>
    </location>
</feature>
<sequence>MQLRGQDDHARSIRVRRRPQPTMGRTISGPSTR</sequence>
<evidence type="ECO:0000313" key="2">
    <source>
        <dbReference type="EMBL" id="MBB5790220.1"/>
    </source>
</evidence>
<comment type="caution">
    <text evidence="2">The sequence shown here is derived from an EMBL/GenBank/DDBJ whole genome shotgun (WGS) entry which is preliminary data.</text>
</comment>